<feature type="compositionally biased region" description="Polar residues" evidence="1">
    <location>
        <begin position="119"/>
        <end position="135"/>
    </location>
</feature>
<gene>
    <name evidence="2" type="ORF">PLEPLA_LOCUS10530</name>
</gene>
<feature type="region of interest" description="Disordered" evidence="1">
    <location>
        <begin position="116"/>
        <end position="135"/>
    </location>
</feature>
<protein>
    <submittedName>
        <fullName evidence="2">Uncharacterized protein</fullName>
    </submittedName>
</protein>
<keyword evidence="3" id="KW-1185">Reference proteome</keyword>
<accession>A0A9N7YED2</accession>
<evidence type="ECO:0000313" key="2">
    <source>
        <dbReference type="EMBL" id="CAB1422613.1"/>
    </source>
</evidence>
<dbReference type="AlphaFoldDB" id="A0A9N7YED2"/>
<reference evidence="2" key="1">
    <citation type="submission" date="2020-03" db="EMBL/GenBank/DDBJ databases">
        <authorList>
            <person name="Weist P."/>
        </authorList>
    </citation>
    <scope>NUCLEOTIDE SEQUENCE</scope>
</reference>
<feature type="region of interest" description="Disordered" evidence="1">
    <location>
        <begin position="1"/>
        <end position="26"/>
    </location>
</feature>
<evidence type="ECO:0000313" key="3">
    <source>
        <dbReference type="Proteomes" id="UP001153269"/>
    </source>
</evidence>
<name>A0A9N7YED2_PLEPL</name>
<evidence type="ECO:0000256" key="1">
    <source>
        <dbReference type="SAM" id="MobiDB-lite"/>
    </source>
</evidence>
<organism evidence="2 3">
    <name type="scientific">Pleuronectes platessa</name>
    <name type="common">European plaice</name>
    <dbReference type="NCBI Taxonomy" id="8262"/>
    <lineage>
        <taxon>Eukaryota</taxon>
        <taxon>Metazoa</taxon>
        <taxon>Chordata</taxon>
        <taxon>Craniata</taxon>
        <taxon>Vertebrata</taxon>
        <taxon>Euteleostomi</taxon>
        <taxon>Actinopterygii</taxon>
        <taxon>Neopterygii</taxon>
        <taxon>Teleostei</taxon>
        <taxon>Neoteleostei</taxon>
        <taxon>Acanthomorphata</taxon>
        <taxon>Carangaria</taxon>
        <taxon>Pleuronectiformes</taxon>
        <taxon>Pleuronectoidei</taxon>
        <taxon>Pleuronectidae</taxon>
        <taxon>Pleuronectes</taxon>
    </lineage>
</organism>
<proteinExistence type="predicted"/>
<sequence length="135" mass="14224">MLIPGLSWGREGGGCTRGRGGEEGERREVKRAANEVWLLSLSTLLPAAQVLLGHGPPPESLTTAALAMMLTIINLHAVNETIIFISVDIDDADEVHANSSSCCLQAACVQRRICEKPQSAGSSAASSRETPPESS</sequence>
<dbReference type="Proteomes" id="UP001153269">
    <property type="component" value="Unassembled WGS sequence"/>
</dbReference>
<comment type="caution">
    <text evidence="2">The sequence shown here is derived from an EMBL/GenBank/DDBJ whole genome shotgun (WGS) entry which is preliminary data.</text>
</comment>
<dbReference type="EMBL" id="CADEAL010000598">
    <property type="protein sequence ID" value="CAB1422613.1"/>
    <property type="molecule type" value="Genomic_DNA"/>
</dbReference>